<proteinExistence type="predicted"/>
<evidence type="ECO:0000313" key="1">
    <source>
        <dbReference type="EMBL" id="TFK68888.1"/>
    </source>
</evidence>
<organism evidence="1 2">
    <name type="scientific">Pluteus cervinus</name>
    <dbReference type="NCBI Taxonomy" id="181527"/>
    <lineage>
        <taxon>Eukaryota</taxon>
        <taxon>Fungi</taxon>
        <taxon>Dikarya</taxon>
        <taxon>Basidiomycota</taxon>
        <taxon>Agaricomycotina</taxon>
        <taxon>Agaricomycetes</taxon>
        <taxon>Agaricomycetidae</taxon>
        <taxon>Agaricales</taxon>
        <taxon>Pluteineae</taxon>
        <taxon>Pluteaceae</taxon>
        <taxon>Pluteus</taxon>
    </lineage>
</organism>
<reference evidence="1 2" key="1">
    <citation type="journal article" date="2019" name="Nat. Ecol. Evol.">
        <title>Megaphylogeny resolves global patterns of mushroom evolution.</title>
        <authorList>
            <person name="Varga T."/>
            <person name="Krizsan K."/>
            <person name="Foldi C."/>
            <person name="Dima B."/>
            <person name="Sanchez-Garcia M."/>
            <person name="Sanchez-Ramirez S."/>
            <person name="Szollosi G.J."/>
            <person name="Szarkandi J.G."/>
            <person name="Papp V."/>
            <person name="Albert L."/>
            <person name="Andreopoulos W."/>
            <person name="Angelini C."/>
            <person name="Antonin V."/>
            <person name="Barry K.W."/>
            <person name="Bougher N.L."/>
            <person name="Buchanan P."/>
            <person name="Buyck B."/>
            <person name="Bense V."/>
            <person name="Catcheside P."/>
            <person name="Chovatia M."/>
            <person name="Cooper J."/>
            <person name="Damon W."/>
            <person name="Desjardin D."/>
            <person name="Finy P."/>
            <person name="Geml J."/>
            <person name="Haridas S."/>
            <person name="Hughes K."/>
            <person name="Justo A."/>
            <person name="Karasinski D."/>
            <person name="Kautmanova I."/>
            <person name="Kiss B."/>
            <person name="Kocsube S."/>
            <person name="Kotiranta H."/>
            <person name="LaButti K.M."/>
            <person name="Lechner B.E."/>
            <person name="Liimatainen K."/>
            <person name="Lipzen A."/>
            <person name="Lukacs Z."/>
            <person name="Mihaltcheva S."/>
            <person name="Morgado L.N."/>
            <person name="Niskanen T."/>
            <person name="Noordeloos M.E."/>
            <person name="Ohm R.A."/>
            <person name="Ortiz-Santana B."/>
            <person name="Ovrebo C."/>
            <person name="Racz N."/>
            <person name="Riley R."/>
            <person name="Savchenko A."/>
            <person name="Shiryaev A."/>
            <person name="Soop K."/>
            <person name="Spirin V."/>
            <person name="Szebenyi C."/>
            <person name="Tomsovsky M."/>
            <person name="Tulloss R.E."/>
            <person name="Uehling J."/>
            <person name="Grigoriev I.V."/>
            <person name="Vagvolgyi C."/>
            <person name="Papp T."/>
            <person name="Martin F.M."/>
            <person name="Miettinen O."/>
            <person name="Hibbett D.S."/>
            <person name="Nagy L.G."/>
        </authorList>
    </citation>
    <scope>NUCLEOTIDE SEQUENCE [LARGE SCALE GENOMIC DNA]</scope>
    <source>
        <strain evidence="1 2">NL-1719</strain>
    </source>
</reference>
<keyword evidence="2" id="KW-1185">Reference proteome</keyword>
<sequence length="1443" mass="161426">MDLASFSFDEGEGVTLLRRTATGDVTVERFGYQGSLSDAQKRKILEILNDGSQGTGGFLILDIPRKNSGVAYDEHEEGGEGEDEEEEEEEEMEEEEEFYNKNFASGPADEQQVTDGDAAMLDEALSRQPHLVLPTASGSQGDSIFSIAAGPPSSQPQPHLPPAPPSTSPIVLPEGLSFRNPNDPDVVSTDFLTSYNLVYHTSLKLVICVVCQEGVPLTSIDKHIKSKKRQKLMLVDGTWESHLVPVEHRPCRGSVVKEVVKSLKEAGHIQDKSEIRGSSGAHEWAKSALPGPIADAPYALIPSLKVRSGYRCSYCRKIYATFGSIRAHILTHSDQRESAPCQPEQTRVEAIQTFCEGNSSTVHWFEVQPLPLPSCVPQPRARPSAQDIWLLEQENDMSLYADQFPNAPESVPPVFKELKIHDHFERASIDRTIIHTHFKASLSKCSQRDFQNLTAIVIHTYAENIASLQNTPSTTLACIVNSRQLLFRTTASYQPFCMITKPSCLAYGAFERNMIYRFIEYVRKPWSSGGEVFKFSDSQLAAIRALDAQISSPDFDKEGEAARMVLYEVLDSLYYPPQADRDFNNPFHSPIISYLACCFIAENGSFISVFLIPPSITKMQYNMRLRGVHKIKQLVAASADGLSPYRNIVVPFVVEFLQDWGDTPFSTIRQWTLCASNVARRTARPSTVQWQGEILTISSKDLSFPQYKEKLQAQHLEVEAFIEVHVLFGLTTIDALTKQFGLDKLKDNWANTSIGYGILFDSQAGGDWDEHSNPESKWFLSLMEQKNSLGMDVVEGIKRGADKALALAWLRRVEEAWVRLYPLAHILQGPPGRGAEEAALRVVNTLDAKRNAIFDRASGTGGFNCDYHKGASRSGLHKHILRLLPFRVWVLQWILVRIIRPIDRLLAYDHRSEDPADVPIPSPETRVYASSGKAWTPTKMSQVLSNFFRTTFGLELGLQLYRHLATAIIRKFFTHQMARTHGFLSSLVEPLGLQQEPSQGDMQTRLESCKAVSKMWHAIHDFPTQYQPLSPEQQRVKEEFSRTLRTNVMEHRGHKRKKERVKGRAQTSHSESEEEESEGGEGHDWDAYIPGGVELPQPKRMRMEVFVDVPPRHRRQENVDTFPSQEKRALAEQNSPGYDGSKNMGGGQMCTFRSTQTAILPSIPSPSPQLTEFARLKRPSVIARVGVDDAPTAPRGVFAKPPAASSSLSLHEPTMTIPPYLQQRLHVCRRIFVQEIQPPRLPAEGEGDPPRATPNRPLTFLVSLSGAGVFVVVAGVLIVVGLVPVLESSPSALIRLFLWLLINFPWFSNLSNTSFACPTPPRLDAFQDEMGRRRTTGRKPLQGLKKLGALKDDEDRVETTTTVKPASHQVTAVKNVFKFCQQSPIKRFITWRFNRGLFMDSGNDSPGWNLTRQCSLNVLLDSDAREQMRGESGGTQSRMQNGV</sequence>
<name>A0ACD3ASF7_9AGAR</name>
<dbReference type="EMBL" id="ML208342">
    <property type="protein sequence ID" value="TFK68888.1"/>
    <property type="molecule type" value="Genomic_DNA"/>
</dbReference>
<gene>
    <name evidence="1" type="ORF">BDN72DRAFT_858109</name>
</gene>
<evidence type="ECO:0000313" key="2">
    <source>
        <dbReference type="Proteomes" id="UP000308600"/>
    </source>
</evidence>
<protein>
    <submittedName>
        <fullName evidence="1">Uncharacterized protein</fullName>
    </submittedName>
</protein>
<dbReference type="Proteomes" id="UP000308600">
    <property type="component" value="Unassembled WGS sequence"/>
</dbReference>
<accession>A0ACD3ASF7</accession>